<dbReference type="Proteomes" id="UP001549291">
    <property type="component" value="Unassembled WGS sequence"/>
</dbReference>
<dbReference type="EMBL" id="JBEPTQ010000002">
    <property type="protein sequence ID" value="MET4724843.1"/>
    <property type="molecule type" value="Genomic_DNA"/>
</dbReference>
<sequence>MDEQEVLRTIDAALRQEGFKKDWSQSAHPYYVGRIERHGLEAEVSIEVPDLDFVDPPVIKLLSRGKAEGKRTPHLLGPDDMVCYVAKGAMVLDRYDPGGTVLQCLKLAEKVLGDGLRGRSDLDYADEFSQYWAAGPSILVDLPEGFRGDGEIFYVGLSRRAKDKLVLAPKDGLPPSLKALHAANRGIKATPEIAPCRIVRVDRDLGADRGGALPRNLRGFAAFLDRIGVAHELKLALEVGTGLTRWIAICAPNAICLAEIKIPKRFDRPEFMKSRKSALPKLLLDRTEDVAVERHLGSPIDERFLYQRNLGTVPSLAGKNIILIGCGTIGGFLAYNLAQSGAGSLGGCLTLIDSDRLSPANLGRHILGMSFLGQNKADGCAEYIREQLPHLAVDGRPVDATAILKSLSGDLVIDATGEEPFSIALNHHAVSQRPNYPPVLHAWIVGNGGAAQVLLCDGPEHGCFKCQKPKLAGEPRYRVMRPDSDNELLRNPACGDGLYAPFPVSASMSAAAFALDLVLAWNSGDPRHRYRTRVLDPDRSFQIKDMNLTPAPECPACQTRAQ</sequence>
<keyword evidence="4" id="KW-1185">Reference proteome</keyword>
<dbReference type="Pfam" id="PF00899">
    <property type="entry name" value="ThiF"/>
    <property type="match status" value="1"/>
</dbReference>
<evidence type="ECO:0000313" key="3">
    <source>
        <dbReference type="EMBL" id="MET4724843.1"/>
    </source>
</evidence>
<reference evidence="3 4" key="1">
    <citation type="submission" date="2024-06" db="EMBL/GenBank/DDBJ databases">
        <title>Genomic Encyclopedia of Type Strains, Phase V (KMG-V): Genome sequencing to study the core and pangenomes of soil and plant-associated prokaryotes.</title>
        <authorList>
            <person name="Whitman W."/>
        </authorList>
    </citation>
    <scope>NUCLEOTIDE SEQUENCE [LARGE SCALE GENOMIC DNA]</scope>
    <source>
        <strain evidence="3 4">USDA 160</strain>
    </source>
</reference>
<dbReference type="InterPro" id="IPR035985">
    <property type="entry name" value="Ubiquitin-activating_enz"/>
</dbReference>
<dbReference type="CDD" id="cd01483">
    <property type="entry name" value="E1_enzyme_family"/>
    <property type="match status" value="1"/>
</dbReference>
<dbReference type="PANTHER" id="PTHR43267:SF1">
    <property type="entry name" value="TRNA THREONYLCARBAMOYLADENOSINE DEHYDRATASE"/>
    <property type="match status" value="1"/>
</dbReference>
<feature type="domain" description="THIF-type NAD/FAD binding fold" evidence="1">
    <location>
        <begin position="319"/>
        <end position="555"/>
    </location>
</feature>
<protein>
    <submittedName>
        <fullName evidence="3">Molybdopterin/thiamine biosynthesis adenylyltransferase</fullName>
    </submittedName>
</protein>
<feature type="domain" description="Prokaryotic E2 family B" evidence="2">
    <location>
        <begin position="12"/>
        <end position="133"/>
    </location>
</feature>
<proteinExistence type="predicted"/>
<name>A0ABV2S6P9_BRAJP</name>
<evidence type="ECO:0000313" key="4">
    <source>
        <dbReference type="Proteomes" id="UP001549291"/>
    </source>
</evidence>
<dbReference type="GO" id="GO:0016779">
    <property type="term" value="F:nucleotidyltransferase activity"/>
    <property type="evidence" value="ECO:0007669"/>
    <property type="project" value="UniProtKB-KW"/>
</dbReference>
<keyword evidence="3" id="KW-0808">Transferase</keyword>
<dbReference type="RefSeq" id="WP_038950818.1">
    <property type="nucleotide sequence ID" value="NZ_JBEPTQ010000002.1"/>
</dbReference>
<evidence type="ECO:0000259" key="2">
    <source>
        <dbReference type="Pfam" id="PF14461"/>
    </source>
</evidence>
<accession>A0ABV2S6P9</accession>
<gene>
    <name evidence="3" type="ORF">ABIF63_008949</name>
</gene>
<dbReference type="Gene3D" id="3.40.50.720">
    <property type="entry name" value="NAD(P)-binding Rossmann-like Domain"/>
    <property type="match status" value="1"/>
</dbReference>
<organism evidence="3 4">
    <name type="scientific">Bradyrhizobium japonicum</name>
    <dbReference type="NCBI Taxonomy" id="375"/>
    <lineage>
        <taxon>Bacteria</taxon>
        <taxon>Pseudomonadati</taxon>
        <taxon>Pseudomonadota</taxon>
        <taxon>Alphaproteobacteria</taxon>
        <taxon>Hyphomicrobiales</taxon>
        <taxon>Nitrobacteraceae</taxon>
        <taxon>Bradyrhizobium</taxon>
    </lineage>
</organism>
<dbReference type="InterPro" id="IPR032701">
    <property type="entry name" value="Prok-E2_B_dom"/>
</dbReference>
<comment type="caution">
    <text evidence="3">The sequence shown here is derived from an EMBL/GenBank/DDBJ whole genome shotgun (WGS) entry which is preliminary data.</text>
</comment>
<dbReference type="PANTHER" id="PTHR43267">
    <property type="entry name" value="TRNA THREONYLCARBAMOYLADENOSINE DEHYDRATASE"/>
    <property type="match status" value="1"/>
</dbReference>
<dbReference type="InterPro" id="IPR000594">
    <property type="entry name" value="ThiF_NAD_FAD-bd"/>
</dbReference>
<evidence type="ECO:0000259" key="1">
    <source>
        <dbReference type="Pfam" id="PF00899"/>
    </source>
</evidence>
<dbReference type="Pfam" id="PF14461">
    <property type="entry name" value="Prok-E2_B"/>
    <property type="match status" value="1"/>
</dbReference>
<keyword evidence="3" id="KW-0548">Nucleotidyltransferase</keyword>
<dbReference type="InterPro" id="IPR045886">
    <property type="entry name" value="ThiF/MoeB/HesA"/>
</dbReference>
<dbReference type="SUPFAM" id="SSF69572">
    <property type="entry name" value="Activating enzymes of the ubiquitin-like proteins"/>
    <property type="match status" value="1"/>
</dbReference>